<reference evidence="4 5" key="1">
    <citation type="submission" date="2015-01" db="EMBL/GenBank/DDBJ databases">
        <title>Rufibacter sp./DG31D/ whole genome sequencing.</title>
        <authorList>
            <person name="Kim M.K."/>
            <person name="Srinivasan S."/>
            <person name="Lee J.-J."/>
        </authorList>
    </citation>
    <scope>NUCLEOTIDE SEQUENCE [LARGE SCALE GENOMIC DNA]</scope>
    <source>
        <strain evidence="4 5">DG31D</strain>
    </source>
</reference>
<dbReference type="PATRIC" id="fig|1379910.4.peg.1100"/>
<comment type="similarity">
    <text evidence="1 2">Belongs to the small heat shock protein (HSP20) family.</text>
</comment>
<accession>A0A0H4WAI4</accession>
<name>A0A0H4WAI4_9BACT</name>
<sequence length="141" mass="16565">MSTPTRSVFPDFFSDLDQFFGMMPVPMRRQMEMNVPSVNIRDRKKDYLIEVAAPGMKKEDFNIDLDRGMLTISSQKEDEKTEDKENYHKREYNYSSFSRSFTLPENLKPEEIKAHYENGILSLTVPKKETADNSKQRIKID</sequence>
<dbReference type="CDD" id="cd06464">
    <property type="entry name" value="ACD_sHsps-like"/>
    <property type="match status" value="1"/>
</dbReference>
<dbReference type="InterPro" id="IPR008978">
    <property type="entry name" value="HSP20-like_chaperone"/>
</dbReference>
<dbReference type="SUPFAM" id="SSF49764">
    <property type="entry name" value="HSP20-like chaperones"/>
    <property type="match status" value="1"/>
</dbReference>
<gene>
    <name evidence="4" type="ORF">TH63_05050</name>
</gene>
<feature type="domain" description="SHSP" evidence="3">
    <location>
        <begin position="29"/>
        <end position="141"/>
    </location>
</feature>
<organism evidence="4 5">
    <name type="scientific">Rufibacter radiotolerans</name>
    <dbReference type="NCBI Taxonomy" id="1379910"/>
    <lineage>
        <taxon>Bacteria</taxon>
        <taxon>Pseudomonadati</taxon>
        <taxon>Bacteroidota</taxon>
        <taxon>Cytophagia</taxon>
        <taxon>Cytophagales</taxon>
        <taxon>Hymenobacteraceae</taxon>
        <taxon>Rufibacter</taxon>
    </lineage>
</organism>
<dbReference type="KEGG" id="ruf:TH63_05050"/>
<dbReference type="Pfam" id="PF00011">
    <property type="entry name" value="HSP20"/>
    <property type="match status" value="1"/>
</dbReference>
<evidence type="ECO:0000259" key="3">
    <source>
        <dbReference type="PROSITE" id="PS01031"/>
    </source>
</evidence>
<dbReference type="PANTHER" id="PTHR11527">
    <property type="entry name" value="HEAT-SHOCK PROTEIN 20 FAMILY MEMBER"/>
    <property type="match status" value="1"/>
</dbReference>
<evidence type="ECO:0000256" key="2">
    <source>
        <dbReference type="RuleBase" id="RU003616"/>
    </source>
</evidence>
<dbReference type="EMBL" id="CP010777">
    <property type="protein sequence ID" value="AKQ47501.1"/>
    <property type="molecule type" value="Genomic_DNA"/>
</dbReference>
<protein>
    <submittedName>
        <fullName evidence="4">Heat-shock protein Hsp20</fullName>
    </submittedName>
</protein>
<dbReference type="AlphaFoldDB" id="A0A0H4WAI4"/>
<keyword evidence="5" id="KW-1185">Reference proteome</keyword>
<evidence type="ECO:0000256" key="1">
    <source>
        <dbReference type="PROSITE-ProRule" id="PRU00285"/>
    </source>
</evidence>
<dbReference type="STRING" id="1379910.TH63_05050"/>
<dbReference type="PROSITE" id="PS01031">
    <property type="entry name" value="SHSP"/>
    <property type="match status" value="1"/>
</dbReference>
<dbReference type="InterPro" id="IPR002068">
    <property type="entry name" value="A-crystallin/Hsp20_dom"/>
</dbReference>
<evidence type="ECO:0000313" key="5">
    <source>
        <dbReference type="Proteomes" id="UP000036458"/>
    </source>
</evidence>
<proteinExistence type="inferred from homology"/>
<dbReference type="InterPro" id="IPR031107">
    <property type="entry name" value="Small_HSP"/>
</dbReference>
<dbReference type="Proteomes" id="UP000036458">
    <property type="component" value="Chromosome"/>
</dbReference>
<evidence type="ECO:0000313" key="4">
    <source>
        <dbReference type="EMBL" id="AKQ47501.1"/>
    </source>
</evidence>
<dbReference type="Gene3D" id="2.60.40.790">
    <property type="match status" value="1"/>
</dbReference>